<dbReference type="Proteomes" id="UP000034455">
    <property type="component" value="Unassembled WGS sequence"/>
</dbReference>
<proteinExistence type="predicted"/>
<dbReference type="RefSeq" id="WP_019469814.1">
    <property type="nucleotide sequence ID" value="NZ_BKAS01000002.1"/>
</dbReference>
<feature type="transmembrane region" description="Helical" evidence="1">
    <location>
        <begin position="41"/>
        <end position="63"/>
    </location>
</feature>
<organism evidence="2 3">
    <name type="scientific">Staphylococcus cohnii subsp. cohnii</name>
    <dbReference type="NCBI Taxonomy" id="74704"/>
    <lineage>
        <taxon>Bacteria</taxon>
        <taxon>Bacillati</taxon>
        <taxon>Bacillota</taxon>
        <taxon>Bacilli</taxon>
        <taxon>Bacillales</taxon>
        <taxon>Staphylococcaceae</taxon>
        <taxon>Staphylococcus</taxon>
        <taxon>Staphylococcus cohnii species complex</taxon>
    </lineage>
</organism>
<gene>
    <name evidence="2" type="ORF">UF66_0296</name>
</gene>
<accession>A0A0M2NUX7</accession>
<keyword evidence="1" id="KW-0472">Membrane</keyword>
<dbReference type="PATRIC" id="fig|74704.6.peg.305"/>
<dbReference type="AlphaFoldDB" id="A0A0M2NUX7"/>
<dbReference type="GeneID" id="58098699"/>
<keyword evidence="1" id="KW-0812">Transmembrane</keyword>
<reference evidence="2 3" key="1">
    <citation type="submission" date="2015-03" db="EMBL/GenBank/DDBJ databases">
        <title>Genome Assembly of Staphylococcus cohnii subsp. cohnii strain G22B2.</title>
        <authorList>
            <person name="Nair G."/>
            <person name="Kaur G."/>
            <person name="Khatri I."/>
            <person name="Singh N.K."/>
            <person name="Sathyabama S."/>
            <person name="Maurya S.K."/>
            <person name="Subramanian S."/>
            <person name="Agrewala J.N."/>
            <person name="Mayilraj S."/>
        </authorList>
    </citation>
    <scope>NUCLEOTIDE SEQUENCE [LARGE SCALE GENOMIC DNA]</scope>
    <source>
        <strain evidence="2 3">G22B2</strain>
    </source>
</reference>
<sequence length="66" mass="7493">MEILNIIAIILFIIFILVVSCGLLLVRLGQNRKHFFVELKVMVTIMVICFIGIGVSLIILGHYHQL</sequence>
<feature type="transmembrane region" description="Helical" evidence="1">
    <location>
        <begin position="6"/>
        <end position="29"/>
    </location>
</feature>
<name>A0A0M2NUX7_STACC</name>
<protein>
    <submittedName>
        <fullName evidence="2">Uncharacterized protein</fullName>
    </submittedName>
</protein>
<dbReference type="EMBL" id="LAKJ01000012">
    <property type="protein sequence ID" value="KKI63807.1"/>
    <property type="molecule type" value="Genomic_DNA"/>
</dbReference>
<evidence type="ECO:0000256" key="1">
    <source>
        <dbReference type="SAM" id="Phobius"/>
    </source>
</evidence>
<keyword evidence="1" id="KW-1133">Transmembrane helix</keyword>
<evidence type="ECO:0000313" key="3">
    <source>
        <dbReference type="Proteomes" id="UP000034455"/>
    </source>
</evidence>
<comment type="caution">
    <text evidence="2">The sequence shown here is derived from an EMBL/GenBank/DDBJ whole genome shotgun (WGS) entry which is preliminary data.</text>
</comment>
<evidence type="ECO:0000313" key="2">
    <source>
        <dbReference type="EMBL" id="KKI63807.1"/>
    </source>
</evidence>